<feature type="compositionally biased region" description="Basic residues" evidence="1">
    <location>
        <begin position="29"/>
        <end position="43"/>
    </location>
</feature>
<sequence length="711" mass="77244">MPPTTRSRGVPPPSRVYHSSSPLQQAQFRPRRTTVRTYGKRRSKGEVQRLRQQTLTQIDFVSSSARKHHDDDPIVLTDSDEEEFARDKENRDPDQGEEEEDDGDEEQDQEPVSSGTKRKAPARSASKPAEAPKSKRRRTLGDVPATARPTRTSSRRRTLGDSPVPSSSYHTQTLTQLLGSNKRVQYSDDAQGNGGFDEWLGEPGSPGLPSKISGSPSPTRSTVATEKGASRDASVIPATPARHIRFEIPSTSQQSTPVASMLARYGPLGDDPSPLKGRSPNVAAMPDALPGKPALKPARSATPRRPRLLVEDTYATESLGSGSSLPLETTPSRARVARIADEEKGGEQGIVLSSASPSEHLSTPTKKRRRGKASSVLGEQQAKTPSPLKHRKAAKTPSPHKRRTTLLEIPDSDEDDNDFVESDDDNVHPCTSPGFDAGAETQIAMNAVRTPVARTSLRRSETKSSNDASLPSSPPKAAPPTVQKRLRRPIHAPVAHSTQAYPAESQRVPLATLQGWTPASVRTDILLPVAPAVLARLVAGLQVHVALPFKVLAQVVRFWLFDGDILRYMACPAQGEPARDGDGAWRYHLGQVYELNNPVERADMLEEGWIDGSVGRYVYLPPAVVSQLLWNLRHAIFDDNEQPPDHAGGSPPSSASLSQQIQAQIQSDMAHSTQFPTSDGILVPSTPDDDDDDDDDQTTPTKAHPQAFRSS</sequence>
<feature type="compositionally biased region" description="Polar residues" evidence="1">
    <location>
        <begin position="249"/>
        <end position="258"/>
    </location>
</feature>
<feature type="compositionally biased region" description="Polar residues" evidence="1">
    <location>
        <begin position="351"/>
        <end position="364"/>
    </location>
</feature>
<feature type="compositionally biased region" description="Polar residues" evidence="1">
    <location>
        <begin position="17"/>
        <end position="27"/>
    </location>
</feature>
<feature type="compositionally biased region" description="Polar residues" evidence="1">
    <location>
        <begin position="50"/>
        <end position="64"/>
    </location>
</feature>
<proteinExistence type="predicted"/>
<feature type="compositionally biased region" description="Acidic residues" evidence="1">
    <location>
        <begin position="410"/>
        <end position="424"/>
    </location>
</feature>
<evidence type="ECO:0000313" key="3">
    <source>
        <dbReference type="Proteomes" id="UP000028045"/>
    </source>
</evidence>
<feature type="compositionally biased region" description="Acidic residues" evidence="1">
    <location>
        <begin position="687"/>
        <end position="697"/>
    </location>
</feature>
<feature type="compositionally biased region" description="Low complexity" evidence="1">
    <location>
        <begin position="650"/>
        <end position="667"/>
    </location>
</feature>
<feature type="region of interest" description="Disordered" evidence="1">
    <location>
        <begin position="450"/>
        <end position="488"/>
    </location>
</feature>
<feature type="non-terminal residue" evidence="2">
    <location>
        <position position="711"/>
    </location>
</feature>
<dbReference type="EMBL" id="KL648680">
    <property type="protein sequence ID" value="KEY65883.1"/>
    <property type="molecule type" value="Genomic_DNA"/>
</dbReference>
<dbReference type="HOGENOM" id="CLU_348831_0_0_1"/>
<dbReference type="OrthoDB" id="2149705at2759"/>
<feature type="region of interest" description="Disordered" evidence="1">
    <location>
        <begin position="640"/>
        <end position="711"/>
    </location>
</feature>
<protein>
    <submittedName>
        <fullName evidence="2">Uncharacterized protein</fullName>
    </submittedName>
</protein>
<feature type="region of interest" description="Disordered" evidence="1">
    <location>
        <begin position="1"/>
        <end position="437"/>
    </location>
</feature>
<dbReference type="Proteomes" id="UP000028045">
    <property type="component" value="Unassembled WGS sequence"/>
</dbReference>
<reference evidence="2 3" key="1">
    <citation type="journal article" date="2014" name="BMC Genomics">
        <title>Comparative genome sequencing reveals chemotype-specific gene clusters in the toxigenic black mold Stachybotrys.</title>
        <authorList>
            <person name="Semeiks J."/>
            <person name="Borek D."/>
            <person name="Otwinowski Z."/>
            <person name="Grishin N.V."/>
        </authorList>
    </citation>
    <scope>NUCLEOTIDE SEQUENCE [LARGE SCALE GENOMIC DNA]</scope>
    <source>
        <strain evidence="3">CBS 109288 / IBT 7711</strain>
    </source>
</reference>
<dbReference type="AlphaFoldDB" id="A0A084AKQ4"/>
<evidence type="ECO:0000256" key="1">
    <source>
        <dbReference type="SAM" id="MobiDB-lite"/>
    </source>
</evidence>
<feature type="compositionally biased region" description="Basic residues" evidence="1">
    <location>
        <begin position="388"/>
        <end position="404"/>
    </location>
</feature>
<keyword evidence="3" id="KW-1185">Reference proteome</keyword>
<accession>A0A084AKQ4</accession>
<evidence type="ECO:0000313" key="2">
    <source>
        <dbReference type="EMBL" id="KEY65883.1"/>
    </source>
</evidence>
<feature type="compositionally biased region" description="Basic and acidic residues" evidence="1">
    <location>
        <begin position="85"/>
        <end position="94"/>
    </location>
</feature>
<gene>
    <name evidence="2" type="ORF">S7711_09390</name>
</gene>
<organism evidence="2 3">
    <name type="scientific">Stachybotrys chartarum (strain CBS 109288 / IBT 7711)</name>
    <name type="common">Toxic black mold</name>
    <name type="synonym">Stilbospora chartarum</name>
    <dbReference type="NCBI Taxonomy" id="1280523"/>
    <lineage>
        <taxon>Eukaryota</taxon>
        <taxon>Fungi</taxon>
        <taxon>Dikarya</taxon>
        <taxon>Ascomycota</taxon>
        <taxon>Pezizomycotina</taxon>
        <taxon>Sordariomycetes</taxon>
        <taxon>Hypocreomycetidae</taxon>
        <taxon>Hypocreales</taxon>
        <taxon>Stachybotryaceae</taxon>
        <taxon>Stachybotrys</taxon>
    </lineage>
</organism>
<feature type="compositionally biased region" description="Acidic residues" evidence="1">
    <location>
        <begin position="95"/>
        <end position="109"/>
    </location>
</feature>
<name>A0A084AKQ4_STACB</name>
<feature type="compositionally biased region" description="Polar residues" evidence="1">
    <location>
        <begin position="164"/>
        <end position="190"/>
    </location>
</feature>
<feature type="compositionally biased region" description="Polar residues" evidence="1">
    <location>
        <begin position="212"/>
        <end position="224"/>
    </location>
</feature>